<sequence>MDWLKVFSRGATDLSFWAGKAPPTNKAFGWYLDLVHDSVQKHDGTPCVLMGHSAGGWLARACLGDGSGNGRIWGSGDGKQLKREEVLAIVTLGAPHYPPPDTSMEMTRGALTLTSELIPGCFHDEVYYMSVGGSPIVGEKQNRLWWKFWEPTTVEGFAYNSYMGVCGKGGVEGDGVVPQCSAHLDGSRQISLGKEGGFHSVNEPERWYGSEMGLNKWLREMEEGLAVAVSE</sequence>
<protein>
    <recommendedName>
        <fullName evidence="3">GPI inositol-deacylase</fullName>
    </recommendedName>
</protein>
<dbReference type="PANTHER" id="PTHR47909:SF2">
    <property type="entry name" value="GPI INOSITOL-DEACYLASE"/>
    <property type="match status" value="1"/>
</dbReference>
<comment type="caution">
    <text evidence="1">The sequence shown here is derived from an EMBL/GenBank/DDBJ whole genome shotgun (WGS) entry which is preliminary data.</text>
</comment>
<evidence type="ECO:0000313" key="1">
    <source>
        <dbReference type="EMBL" id="GMI48625.1"/>
    </source>
</evidence>
<dbReference type="Gene3D" id="3.40.50.1820">
    <property type="entry name" value="alpha/beta hydrolase"/>
    <property type="match status" value="1"/>
</dbReference>
<gene>
    <name evidence="1" type="ORF">TrCOL_g7750</name>
</gene>
<dbReference type="EMBL" id="BRYA01000413">
    <property type="protein sequence ID" value="GMI48625.1"/>
    <property type="molecule type" value="Genomic_DNA"/>
</dbReference>
<dbReference type="PANTHER" id="PTHR47909">
    <property type="entry name" value="ALPHA/BETA-HYDROLASES SUPERFAMILY PROTEIN"/>
    <property type="match status" value="1"/>
</dbReference>
<reference evidence="2" key="1">
    <citation type="journal article" date="2023" name="Commun. Biol.">
        <title>Genome analysis of Parmales, the sister group of diatoms, reveals the evolutionary specialization of diatoms from phago-mixotrophs to photoautotrophs.</title>
        <authorList>
            <person name="Ban H."/>
            <person name="Sato S."/>
            <person name="Yoshikawa S."/>
            <person name="Yamada K."/>
            <person name="Nakamura Y."/>
            <person name="Ichinomiya M."/>
            <person name="Sato N."/>
            <person name="Blanc-Mathieu R."/>
            <person name="Endo H."/>
            <person name="Kuwata A."/>
            <person name="Ogata H."/>
        </authorList>
    </citation>
    <scope>NUCLEOTIDE SEQUENCE [LARGE SCALE GENOMIC DNA]</scope>
</reference>
<organism evidence="1 2">
    <name type="scientific">Triparma columacea</name>
    <dbReference type="NCBI Taxonomy" id="722753"/>
    <lineage>
        <taxon>Eukaryota</taxon>
        <taxon>Sar</taxon>
        <taxon>Stramenopiles</taxon>
        <taxon>Ochrophyta</taxon>
        <taxon>Bolidophyceae</taxon>
        <taxon>Parmales</taxon>
        <taxon>Triparmaceae</taxon>
        <taxon>Triparma</taxon>
    </lineage>
</organism>
<evidence type="ECO:0008006" key="3">
    <source>
        <dbReference type="Google" id="ProtNLM"/>
    </source>
</evidence>
<dbReference type="OrthoDB" id="348976at2759"/>
<keyword evidence="2" id="KW-1185">Reference proteome</keyword>
<accession>A0A9W7LF12</accession>
<dbReference type="AlphaFoldDB" id="A0A9W7LF12"/>
<proteinExistence type="predicted"/>
<evidence type="ECO:0000313" key="2">
    <source>
        <dbReference type="Proteomes" id="UP001165065"/>
    </source>
</evidence>
<dbReference type="InterPro" id="IPR029058">
    <property type="entry name" value="AB_hydrolase_fold"/>
</dbReference>
<name>A0A9W7LF12_9STRA</name>
<dbReference type="Proteomes" id="UP001165065">
    <property type="component" value="Unassembled WGS sequence"/>
</dbReference>
<dbReference type="SUPFAM" id="SSF53474">
    <property type="entry name" value="alpha/beta-Hydrolases"/>
    <property type="match status" value="1"/>
</dbReference>